<dbReference type="GO" id="GO:0032259">
    <property type="term" value="P:methylation"/>
    <property type="evidence" value="ECO:0007669"/>
    <property type="project" value="UniProtKB-KW"/>
</dbReference>
<gene>
    <name evidence="3" type="ORF">E9531_04080</name>
</gene>
<sequence>MSLSDSSLTPPTLDVRALARWNHRAPAQSPWLHEEVGRRMQERLQWIVKPPQTWMDWEPVRGGMQAHDLVQQRLPKSQAWLVHAQAHHAQAAKQRWQTSVWSRLAGAKAVQFQEPPFEVDMVWANMGLHWAVNPPALIRQWAEHLHAQGFVMFSCFGPDTLVQLRRLHANMGWPAPAQEFTDMHDLGDMLVAQGFAEPVMDMEHIRLQFATAERAQQELRELGRNLHPARFAGLRGRQWHVQWLQAVQGLANSEGAIELNFEIIYGHAFKAPPKMKVAQETAISLKDMRQALQKPVP</sequence>
<organism evidence="3 4">
    <name type="scientific">Lampropedia puyangensis</name>
    <dbReference type="NCBI Taxonomy" id="1330072"/>
    <lineage>
        <taxon>Bacteria</taxon>
        <taxon>Pseudomonadati</taxon>
        <taxon>Pseudomonadota</taxon>
        <taxon>Betaproteobacteria</taxon>
        <taxon>Burkholderiales</taxon>
        <taxon>Comamonadaceae</taxon>
        <taxon>Lampropedia</taxon>
    </lineage>
</organism>
<dbReference type="AlphaFoldDB" id="A0A4S8FAF2"/>
<comment type="caution">
    <text evidence="3">The sequence shown here is derived from an EMBL/GenBank/DDBJ whole genome shotgun (WGS) entry which is preliminary data.</text>
</comment>
<proteinExistence type="predicted"/>
<dbReference type="GO" id="GO:0008168">
    <property type="term" value="F:methyltransferase activity"/>
    <property type="evidence" value="ECO:0007669"/>
    <property type="project" value="UniProtKB-KW"/>
</dbReference>
<reference evidence="3 4" key="1">
    <citation type="journal article" date="2015" name="Antonie Van Leeuwenhoek">
        <title>Lampropedia puyangensis sp. nov., isolated from symptomatic bark of Populus ? euramericana canker and emended description of Lampropedia hyalina (Ehrenberg 1832) Lee et al. 2004.</title>
        <authorList>
            <person name="Li Y."/>
            <person name="Wang T."/>
            <person name="Piao C.G."/>
            <person name="Wang L.F."/>
            <person name="Tian G.Z."/>
            <person name="Zhu T.H."/>
            <person name="Guo M.W."/>
        </authorList>
    </citation>
    <scope>NUCLEOTIDE SEQUENCE [LARGE SCALE GENOMIC DNA]</scope>
    <source>
        <strain evidence="3 4">2-bin</strain>
    </source>
</reference>
<dbReference type="InterPro" id="IPR029063">
    <property type="entry name" value="SAM-dependent_MTases_sf"/>
</dbReference>
<dbReference type="PANTHER" id="PTHR13090">
    <property type="entry name" value="ARGININE-HYDROXYLASE NDUFAF5, MITOCHONDRIAL"/>
    <property type="match status" value="1"/>
</dbReference>
<dbReference type="PANTHER" id="PTHR13090:SF1">
    <property type="entry name" value="ARGININE-HYDROXYLASE NDUFAF5, MITOCHONDRIAL"/>
    <property type="match status" value="1"/>
</dbReference>
<protein>
    <submittedName>
        <fullName evidence="3">Biotin synthase</fullName>
    </submittedName>
</protein>
<keyword evidence="4" id="KW-1185">Reference proteome</keyword>
<dbReference type="RefSeq" id="WP_136572464.1">
    <property type="nucleotide sequence ID" value="NZ_STFG01000002.1"/>
</dbReference>
<dbReference type="SUPFAM" id="SSF53335">
    <property type="entry name" value="S-adenosyl-L-methionine-dependent methyltransferases"/>
    <property type="match status" value="1"/>
</dbReference>
<dbReference type="EMBL" id="STFG01000002">
    <property type="protein sequence ID" value="THU04568.1"/>
    <property type="molecule type" value="Genomic_DNA"/>
</dbReference>
<accession>A0A4S8FAF2</accession>
<dbReference type="Gene3D" id="3.40.50.150">
    <property type="entry name" value="Vaccinia Virus protein VP39"/>
    <property type="match status" value="1"/>
</dbReference>
<evidence type="ECO:0000256" key="1">
    <source>
        <dbReference type="ARBA" id="ARBA00022603"/>
    </source>
</evidence>
<keyword evidence="1" id="KW-0489">Methyltransferase</keyword>
<dbReference type="OrthoDB" id="9760689at2"/>
<evidence type="ECO:0000313" key="4">
    <source>
        <dbReference type="Proteomes" id="UP000308917"/>
    </source>
</evidence>
<dbReference type="Proteomes" id="UP000308917">
    <property type="component" value="Unassembled WGS sequence"/>
</dbReference>
<dbReference type="InterPro" id="IPR050602">
    <property type="entry name" value="Malonyl-ACP_OMT"/>
</dbReference>
<keyword evidence="2" id="KW-0808">Transferase</keyword>
<evidence type="ECO:0000313" key="3">
    <source>
        <dbReference type="EMBL" id="THU04568.1"/>
    </source>
</evidence>
<name>A0A4S8FAF2_9BURK</name>
<evidence type="ECO:0000256" key="2">
    <source>
        <dbReference type="ARBA" id="ARBA00022679"/>
    </source>
</evidence>